<dbReference type="SUPFAM" id="SSF50891">
    <property type="entry name" value="Cyclophilin-like"/>
    <property type="match status" value="1"/>
</dbReference>
<dbReference type="EMBL" id="JBHMEA010000007">
    <property type="protein sequence ID" value="MFB9230372.1"/>
    <property type="molecule type" value="Genomic_DNA"/>
</dbReference>
<organism evidence="5 6">
    <name type="scientific">Pseudohalocynthiibacter aestuariivivens</name>
    <dbReference type="NCBI Taxonomy" id="1591409"/>
    <lineage>
        <taxon>Bacteria</taxon>
        <taxon>Pseudomonadati</taxon>
        <taxon>Pseudomonadota</taxon>
        <taxon>Alphaproteobacteria</taxon>
        <taxon>Rhodobacterales</taxon>
        <taxon>Paracoccaceae</taxon>
        <taxon>Pseudohalocynthiibacter</taxon>
    </lineage>
</organism>
<protein>
    <submittedName>
        <fullName evidence="5">Allophanate hydrolase subunit 1</fullName>
    </submittedName>
</protein>
<dbReference type="InterPro" id="IPR003833">
    <property type="entry name" value="CT_C_D"/>
</dbReference>
<dbReference type="InterPro" id="IPR029000">
    <property type="entry name" value="Cyclophilin-like_dom_sf"/>
</dbReference>
<dbReference type="SMART" id="SM00796">
    <property type="entry name" value="AHS1"/>
    <property type="match status" value="1"/>
</dbReference>
<dbReference type="Gene3D" id="2.40.100.10">
    <property type="entry name" value="Cyclophilin-like"/>
    <property type="match status" value="1"/>
</dbReference>
<dbReference type="Proteomes" id="UP001589683">
    <property type="component" value="Unassembled WGS sequence"/>
</dbReference>
<dbReference type="PANTHER" id="PTHR34698">
    <property type="entry name" value="5-OXOPROLINASE SUBUNIT B"/>
    <property type="match status" value="1"/>
</dbReference>
<dbReference type="Gene3D" id="3.30.1360.40">
    <property type="match status" value="1"/>
</dbReference>
<comment type="caution">
    <text evidence="5">The sequence shown here is derived from an EMBL/GenBank/DDBJ whole genome shotgun (WGS) entry which is preliminary data.</text>
</comment>
<evidence type="ECO:0000259" key="4">
    <source>
        <dbReference type="SMART" id="SM00796"/>
    </source>
</evidence>
<dbReference type="Pfam" id="PF02682">
    <property type="entry name" value="CT_C_D"/>
    <property type="match status" value="1"/>
</dbReference>
<evidence type="ECO:0000313" key="6">
    <source>
        <dbReference type="Proteomes" id="UP001589683"/>
    </source>
</evidence>
<feature type="domain" description="Carboxyltransferase" evidence="4">
    <location>
        <begin position="15"/>
        <end position="219"/>
    </location>
</feature>
<dbReference type="SUPFAM" id="SSF160467">
    <property type="entry name" value="PH0987 N-terminal domain-like"/>
    <property type="match status" value="1"/>
</dbReference>
<keyword evidence="1" id="KW-0547">Nucleotide-binding</keyword>
<name>A0ABV5JA77_9RHOB</name>
<dbReference type="GO" id="GO:0016787">
    <property type="term" value="F:hydrolase activity"/>
    <property type="evidence" value="ECO:0007669"/>
    <property type="project" value="UniProtKB-KW"/>
</dbReference>
<dbReference type="InterPro" id="IPR010016">
    <property type="entry name" value="PxpB"/>
</dbReference>
<proteinExistence type="predicted"/>
<reference evidence="5 6" key="1">
    <citation type="submission" date="2024-09" db="EMBL/GenBank/DDBJ databases">
        <authorList>
            <person name="Sun Q."/>
            <person name="Mori K."/>
        </authorList>
    </citation>
    <scope>NUCLEOTIDE SEQUENCE [LARGE SCALE GENOMIC DNA]</scope>
    <source>
        <strain evidence="5 6">CECT 8726</strain>
    </source>
</reference>
<accession>A0ABV5JA77</accession>
<keyword evidence="6" id="KW-1185">Reference proteome</keyword>
<dbReference type="RefSeq" id="WP_348646224.1">
    <property type="nucleotide sequence ID" value="NZ_JBHMEA010000007.1"/>
</dbReference>
<gene>
    <name evidence="5" type="ORF">ACFFUT_01065</name>
</gene>
<dbReference type="PANTHER" id="PTHR34698:SF2">
    <property type="entry name" value="5-OXOPROLINASE SUBUNIT B"/>
    <property type="match status" value="1"/>
</dbReference>
<evidence type="ECO:0000256" key="3">
    <source>
        <dbReference type="ARBA" id="ARBA00022840"/>
    </source>
</evidence>
<keyword evidence="2 5" id="KW-0378">Hydrolase</keyword>
<sequence>MTSPATNEMASNAFPRIKNVGLSGVLVSFSDVLTESANRAALAFRAELEKAAPPGITETTTSLTSTFVVYDPVRLPLKDLRAYLSKLLTRENWETATLPERRRLWRVPAVFGGECGPQLEEAANLAGLTPERAIEELTSTRVRVMTIGFAPGQPYLGSLPENWDIPRQSGLTKQVPNGAIAVAIRQLVLFTTETPTGWRQVGRTAFRGFRPESDSPFALRPGDEVQFASIDEETYASIRAKDKTGDGGSEWEFLP</sequence>
<evidence type="ECO:0000313" key="5">
    <source>
        <dbReference type="EMBL" id="MFB9230372.1"/>
    </source>
</evidence>
<evidence type="ECO:0000256" key="2">
    <source>
        <dbReference type="ARBA" id="ARBA00022801"/>
    </source>
</evidence>
<evidence type="ECO:0000256" key="1">
    <source>
        <dbReference type="ARBA" id="ARBA00022741"/>
    </source>
</evidence>
<keyword evidence="3" id="KW-0067">ATP-binding</keyword>